<dbReference type="WBParaSite" id="L893_g16282.t1">
    <property type="protein sequence ID" value="L893_g16282.t1"/>
    <property type="gene ID" value="L893_g16282"/>
</dbReference>
<reference evidence="2" key="1">
    <citation type="submission" date="2016-11" db="UniProtKB">
        <authorList>
            <consortium name="WormBaseParasite"/>
        </authorList>
    </citation>
    <scope>IDENTIFICATION</scope>
</reference>
<keyword evidence="1" id="KW-1185">Reference proteome</keyword>
<evidence type="ECO:0000313" key="1">
    <source>
        <dbReference type="Proteomes" id="UP000095287"/>
    </source>
</evidence>
<organism evidence="1 2">
    <name type="scientific">Steinernema glaseri</name>
    <dbReference type="NCBI Taxonomy" id="37863"/>
    <lineage>
        <taxon>Eukaryota</taxon>
        <taxon>Metazoa</taxon>
        <taxon>Ecdysozoa</taxon>
        <taxon>Nematoda</taxon>
        <taxon>Chromadorea</taxon>
        <taxon>Rhabditida</taxon>
        <taxon>Tylenchina</taxon>
        <taxon>Panagrolaimomorpha</taxon>
        <taxon>Strongyloidoidea</taxon>
        <taxon>Steinernematidae</taxon>
        <taxon>Steinernema</taxon>
    </lineage>
</organism>
<sequence>MQHIIANTKHKPTTNAETDCCKKHQAAEQKSDSDNFALFSLFMNKKRTTTWNTVEDLGIHLSTVTTNLAALTFKSKLANH</sequence>
<protein>
    <submittedName>
        <fullName evidence="2">Transcriptional regulator</fullName>
    </submittedName>
</protein>
<evidence type="ECO:0000313" key="2">
    <source>
        <dbReference type="WBParaSite" id="L893_g16282.t1"/>
    </source>
</evidence>
<dbReference type="Proteomes" id="UP000095287">
    <property type="component" value="Unplaced"/>
</dbReference>
<dbReference type="AlphaFoldDB" id="A0A1I7YHX3"/>
<proteinExistence type="predicted"/>
<accession>A0A1I7YHX3</accession>
<name>A0A1I7YHX3_9BILA</name>